<dbReference type="PANTHER" id="PTHR12603">
    <property type="entry name" value="CCR4-NOT TRANSCRIPTION COMPLEX RELATED"/>
    <property type="match status" value="1"/>
</dbReference>
<dbReference type="CDD" id="cd12438">
    <property type="entry name" value="RRM_CNOT4"/>
    <property type="match status" value="1"/>
</dbReference>
<dbReference type="PANTHER" id="PTHR12603:SF0">
    <property type="entry name" value="CCR4-NOT TRANSCRIPTION COMPLEX SUBUNIT 4"/>
    <property type="match status" value="1"/>
</dbReference>
<dbReference type="SUPFAM" id="SSF54928">
    <property type="entry name" value="RNA-binding domain, RBD"/>
    <property type="match status" value="1"/>
</dbReference>
<evidence type="ECO:0000313" key="7">
    <source>
        <dbReference type="Proteomes" id="UP000242525"/>
    </source>
</evidence>
<evidence type="ECO:0000313" key="6">
    <source>
        <dbReference type="EMBL" id="CDO55098.1"/>
    </source>
</evidence>
<dbReference type="Gene3D" id="3.30.70.330">
    <property type="match status" value="1"/>
</dbReference>
<dbReference type="InterPro" id="IPR012677">
    <property type="entry name" value="Nucleotide-bd_a/b_plait_sf"/>
</dbReference>
<dbReference type="InterPro" id="IPR003954">
    <property type="entry name" value="RRM_euk-type"/>
</dbReference>
<sequence>MDISDRNFKPCPCGYQVCQFCYNNIRQNPQLNGKCPACRRPYDDESVEYRLITPEEWKREHAKQARRERERKQREREKKETELSSKKHLSGMRVIQKNLVYIIGLNPNIPVEELHHTLRTDQFFGQYGKIQKIVINRRNNNNGTPGLGVYVTFARKEDAARCIAAVDGMLMDGKYLRAAYGTTKYCSAYLRGQSCPNPNCMFLHEPGEEADSYSRHDLSTIQHVARQDSSNTKEKPSKPATKLYPSNTEPDNHNYPHHQSPSHDHQEHNDRPSALPASVSWATKPSPSVSTVKISQPSFPPLPAAPKPAPVTTPSPIVQPKPDIPIVVHRDPPKPDQALKFMEDSLVMLCAPTFNYRLPQDMAKSKKLVEKRPLFAFSSPTTTSCNDLNQDFPSFLYTTYSPPFVYRPTPEPTPVQIPQDPAIVSQPQTPRSPHHLQQLPHPPPPPAPLQNLHQQPPVPSQRQTIQPNVNQSLTQLLDKIDSMRMQTPPPPPPPGLYSAPTENHSHGSLGNNVPSQNSQELLARLMKRDPPVSEQPIANKSIDIDQAELLDVEGMAKAFLDEVDPFGENNDSYEDESLLKDINSDGSVKTSTPKLGKIPVAEPVKPSKLNNSDVKSTKRTTGSSGFEAADSVKKTVDASAAISITKGADATTPKAIKSTSLNPAITKSNATEFTTVESMSAKSKNEEEEEEEEEADIKPKKRFTKPDQLADAGPALTKRQRKKLEQKMLLKESIRVREETQFVSGLGHRRLHEAGKEEKYDSATSSLVSTPSIPEPEIVRSSIPELSKVLSKDVPMEISKPKKTNKKFKKLDLNDLDTMDNASPEKSEPAWANEKPGVYSVADEVAKISNESSKPKPVSKKVDALKISSTPSPVNVSPKEESVSPVKKTAKVPDTKLDTTVKSDTTVKPDTKVKSDTKTKSDTKVKPETKAKPVPTLISRDTPTDVVKEVIEQASSHSSEEKEKSYLNAPAQIASPKVSEKKASSEKPKTKEVKPVLKEAKSSSPVTTDAPLSKKTKSPKQKKEPVTGEPVRSTESAIVDEAELDLDENDELIDTIVDPEFIEDLVNKTLESTSSTLVSLFDASPQFITQDSPTFSSSEFESYTPDTDITAEELSLDALCKLLTPHIEIKGDVSLEQAEECLRQSKKMLEGLETSFVNTVKEATTVCKTVNKAGKK</sequence>
<proteinExistence type="predicted"/>
<feature type="region of interest" description="Disordered" evidence="3">
    <location>
        <begin position="224"/>
        <end position="318"/>
    </location>
</feature>
<dbReference type="InterPro" id="IPR000571">
    <property type="entry name" value="Znf_CCCH"/>
</dbReference>
<organism evidence="6 7">
    <name type="scientific">Geotrichum candidum</name>
    <name type="common">Oospora lactis</name>
    <name type="synonym">Dipodascus geotrichum</name>
    <dbReference type="NCBI Taxonomy" id="1173061"/>
    <lineage>
        <taxon>Eukaryota</taxon>
        <taxon>Fungi</taxon>
        <taxon>Dikarya</taxon>
        <taxon>Ascomycota</taxon>
        <taxon>Saccharomycotina</taxon>
        <taxon>Dipodascomycetes</taxon>
        <taxon>Dipodascales</taxon>
        <taxon>Dipodascaceae</taxon>
        <taxon>Geotrichum</taxon>
    </lineage>
</organism>
<dbReference type="Proteomes" id="UP000242525">
    <property type="component" value="Unassembled WGS sequence"/>
</dbReference>
<evidence type="ECO:0000256" key="3">
    <source>
        <dbReference type="SAM" id="MobiDB-lite"/>
    </source>
</evidence>
<feature type="compositionally biased region" description="Basic and acidic residues" evidence="3">
    <location>
        <begin position="261"/>
        <end position="271"/>
    </location>
</feature>
<dbReference type="OrthoDB" id="1923159at2759"/>
<keyword evidence="1" id="KW-0694">RNA-binding</keyword>
<protein>
    <submittedName>
        <fullName evidence="6">Similar to Saccharomyces cerevisiae YER068W MOT2 Subunit of the CCR4-NOT complex</fullName>
    </submittedName>
</protein>
<dbReference type="InterPro" id="IPR039780">
    <property type="entry name" value="Mot2"/>
</dbReference>
<feature type="compositionally biased region" description="Polar residues" evidence="3">
    <location>
        <begin position="584"/>
        <end position="593"/>
    </location>
</feature>
<feature type="region of interest" description="Disordered" evidence="3">
    <location>
        <begin position="848"/>
        <end position="1043"/>
    </location>
</feature>
<dbReference type="PROSITE" id="PS50102">
    <property type="entry name" value="RRM"/>
    <property type="match status" value="1"/>
</dbReference>
<dbReference type="InterPro" id="IPR000504">
    <property type="entry name" value="RRM_dom"/>
</dbReference>
<dbReference type="GO" id="GO:0030014">
    <property type="term" value="C:CCR4-NOT complex"/>
    <property type="evidence" value="ECO:0007669"/>
    <property type="project" value="InterPro"/>
</dbReference>
<dbReference type="InterPro" id="IPR034261">
    <property type="entry name" value="CNOT4_RRM"/>
</dbReference>
<dbReference type="Pfam" id="PF14570">
    <property type="entry name" value="zf-RING_4"/>
    <property type="match status" value="1"/>
</dbReference>
<dbReference type="SUPFAM" id="SSF57850">
    <property type="entry name" value="RING/U-box"/>
    <property type="match status" value="1"/>
</dbReference>
<dbReference type="GO" id="GO:0016567">
    <property type="term" value="P:protein ubiquitination"/>
    <property type="evidence" value="ECO:0007669"/>
    <property type="project" value="TreeGrafter"/>
</dbReference>
<dbReference type="GO" id="GO:0004842">
    <property type="term" value="F:ubiquitin-protein transferase activity"/>
    <property type="evidence" value="ECO:0007669"/>
    <property type="project" value="InterPro"/>
</dbReference>
<keyword evidence="2" id="KW-0479">Metal-binding</keyword>
<feature type="region of interest" description="Disordered" evidence="3">
    <location>
        <begin position="483"/>
        <end position="508"/>
    </location>
</feature>
<dbReference type="GO" id="GO:0003723">
    <property type="term" value="F:RNA binding"/>
    <property type="evidence" value="ECO:0007669"/>
    <property type="project" value="UniProtKB-UniRule"/>
</dbReference>
<feature type="compositionally biased region" description="Basic and acidic residues" evidence="3">
    <location>
        <begin position="978"/>
        <end position="1001"/>
    </location>
</feature>
<feature type="region of interest" description="Disordered" evidence="3">
    <location>
        <begin position="407"/>
        <end position="465"/>
    </location>
</feature>
<feature type="zinc finger region" description="C3H1-type" evidence="2">
    <location>
        <begin position="180"/>
        <end position="207"/>
    </location>
</feature>
<dbReference type="GO" id="GO:0008270">
    <property type="term" value="F:zinc ion binding"/>
    <property type="evidence" value="ECO:0007669"/>
    <property type="project" value="UniProtKB-KW"/>
</dbReference>
<keyword evidence="2" id="KW-0862">Zinc</keyword>
<evidence type="ECO:0000259" key="4">
    <source>
        <dbReference type="PROSITE" id="PS50102"/>
    </source>
</evidence>
<dbReference type="CDD" id="cd16618">
    <property type="entry name" value="mRING-HC-C4C4_CNOT4"/>
    <property type="match status" value="1"/>
</dbReference>
<feature type="compositionally biased region" description="Basic and acidic residues" evidence="3">
    <location>
        <begin position="942"/>
        <end position="951"/>
    </location>
</feature>
<comment type="caution">
    <text evidence="6">The sequence shown here is derived from an EMBL/GenBank/DDBJ whole genome shotgun (WGS) entry which is preliminary data.</text>
</comment>
<feature type="region of interest" description="Disordered" evidence="3">
    <location>
        <begin position="663"/>
        <end position="721"/>
    </location>
</feature>
<feature type="region of interest" description="Disordered" evidence="3">
    <location>
        <begin position="59"/>
        <end position="85"/>
    </location>
</feature>
<feature type="region of interest" description="Disordered" evidence="3">
    <location>
        <begin position="748"/>
        <end position="778"/>
    </location>
</feature>
<dbReference type="AlphaFoldDB" id="A0A0J9XC48"/>
<accession>A0A0J9XC48</accession>
<keyword evidence="2" id="KW-0863">Zinc-finger</keyword>
<evidence type="ECO:0000256" key="1">
    <source>
        <dbReference type="PROSITE-ProRule" id="PRU00176"/>
    </source>
</evidence>
<feature type="compositionally biased region" description="Acidic residues" evidence="3">
    <location>
        <begin position="686"/>
        <end position="695"/>
    </location>
</feature>
<feature type="compositionally biased region" description="Polar residues" evidence="3">
    <location>
        <begin position="663"/>
        <end position="682"/>
    </location>
</feature>
<dbReference type="SMART" id="SM00361">
    <property type="entry name" value="RRM_1"/>
    <property type="match status" value="1"/>
</dbReference>
<gene>
    <name evidence="6" type="ORF">BN980_GECA09s04146g</name>
</gene>
<feature type="compositionally biased region" description="Basic and acidic residues" evidence="3">
    <location>
        <begin position="891"/>
        <end position="931"/>
    </location>
</feature>
<keyword evidence="7" id="KW-1185">Reference proteome</keyword>
<dbReference type="SMART" id="SM00360">
    <property type="entry name" value="RRM"/>
    <property type="match status" value="1"/>
</dbReference>
<dbReference type="EMBL" id="CCBN010000009">
    <property type="protein sequence ID" value="CDO55098.1"/>
    <property type="molecule type" value="Genomic_DNA"/>
</dbReference>
<feature type="compositionally biased region" description="Basic and acidic residues" evidence="3">
    <location>
        <begin position="752"/>
        <end position="761"/>
    </location>
</feature>
<name>A0A0J9XC48_GEOCN</name>
<feature type="compositionally biased region" description="Polar residues" evidence="3">
    <location>
        <begin position="762"/>
        <end position="772"/>
    </location>
</feature>
<feature type="region of interest" description="Disordered" evidence="3">
    <location>
        <begin position="581"/>
        <end position="627"/>
    </location>
</feature>
<dbReference type="FunFam" id="3.30.70.330:FF:000257">
    <property type="entry name" value="CCR4-NOT core complex subunit Not4"/>
    <property type="match status" value="1"/>
</dbReference>
<dbReference type="PROSITE" id="PS50103">
    <property type="entry name" value="ZF_C3H1"/>
    <property type="match status" value="1"/>
</dbReference>
<dbReference type="InterPro" id="IPR035979">
    <property type="entry name" value="RBD_domain_sf"/>
</dbReference>
<feature type="compositionally biased region" description="Polar residues" evidence="3">
    <location>
        <begin position="608"/>
        <end position="624"/>
    </location>
</feature>
<dbReference type="InterPro" id="IPR039515">
    <property type="entry name" value="NOT4_mRING-HC-C4C4"/>
</dbReference>
<feature type="compositionally biased region" description="Pro residues" evidence="3">
    <location>
        <begin position="298"/>
        <end position="318"/>
    </location>
</feature>
<dbReference type="Pfam" id="PF00076">
    <property type="entry name" value="RRM_1"/>
    <property type="match status" value="1"/>
</dbReference>
<evidence type="ECO:0000256" key="2">
    <source>
        <dbReference type="PROSITE-ProRule" id="PRU00723"/>
    </source>
</evidence>
<feature type="domain" description="C3H1-type" evidence="5">
    <location>
        <begin position="180"/>
        <end position="207"/>
    </location>
</feature>
<feature type="compositionally biased region" description="Polar residues" evidence="3">
    <location>
        <begin position="280"/>
        <end position="294"/>
    </location>
</feature>
<feature type="region of interest" description="Disordered" evidence="3">
    <location>
        <begin position="797"/>
        <end position="836"/>
    </location>
</feature>
<dbReference type="InterPro" id="IPR013083">
    <property type="entry name" value="Znf_RING/FYVE/PHD"/>
</dbReference>
<feature type="domain" description="RRM" evidence="4">
    <location>
        <begin position="98"/>
        <end position="183"/>
    </location>
</feature>
<dbReference type="Gene3D" id="3.30.40.10">
    <property type="entry name" value="Zinc/RING finger domain, C3HC4 (zinc finger)"/>
    <property type="match status" value="1"/>
</dbReference>
<evidence type="ECO:0000259" key="5">
    <source>
        <dbReference type="PROSITE" id="PS50103"/>
    </source>
</evidence>
<reference evidence="6" key="1">
    <citation type="submission" date="2014-03" db="EMBL/GenBank/DDBJ databases">
        <authorList>
            <person name="Casaregola S."/>
        </authorList>
    </citation>
    <scope>NUCLEOTIDE SEQUENCE [LARGE SCALE GENOMIC DNA]</scope>
    <source>
        <strain evidence="6">CLIB 918</strain>
    </source>
</reference>
<dbReference type="STRING" id="1173061.A0A0J9XC48"/>